<keyword evidence="1" id="KW-0596">Phosphopantetheine</keyword>
<feature type="domain" description="Carrier" evidence="3">
    <location>
        <begin position="3"/>
        <end position="81"/>
    </location>
</feature>
<sequence length="94" mass="9746">MSHITFEDLKLILIECAGQDEQADLGVEAIDTPFADLGYDSLAVLEAAAMAGRRYGVALTDDVVQAIRTPGDFLATVNGAPAVPVAAPAKETTA</sequence>
<keyword evidence="2" id="KW-0597">Phosphoprotein</keyword>
<dbReference type="InterPro" id="IPR009081">
    <property type="entry name" value="PP-bd_ACP"/>
</dbReference>
<dbReference type="PROSITE" id="PS50075">
    <property type="entry name" value="CARRIER"/>
    <property type="match status" value="1"/>
</dbReference>
<dbReference type="RefSeq" id="WP_260728771.1">
    <property type="nucleotide sequence ID" value="NZ_BAAABS010000004.1"/>
</dbReference>
<dbReference type="EMBL" id="CP073721">
    <property type="protein sequence ID" value="UWZ39368.1"/>
    <property type="molecule type" value="Genomic_DNA"/>
</dbReference>
<dbReference type="PROSITE" id="PS00012">
    <property type="entry name" value="PHOSPHOPANTETHEINE"/>
    <property type="match status" value="1"/>
</dbReference>
<dbReference type="InterPro" id="IPR036736">
    <property type="entry name" value="ACP-like_sf"/>
</dbReference>
<protein>
    <submittedName>
        <fullName evidence="4">Acyl carrier protein</fullName>
    </submittedName>
</protein>
<dbReference type="SUPFAM" id="SSF47336">
    <property type="entry name" value="ACP-like"/>
    <property type="match status" value="1"/>
</dbReference>
<dbReference type="Pfam" id="PF00550">
    <property type="entry name" value="PP-binding"/>
    <property type="match status" value="1"/>
</dbReference>
<proteinExistence type="predicted"/>
<accession>A0ABY5ZB85</accession>
<evidence type="ECO:0000256" key="2">
    <source>
        <dbReference type="ARBA" id="ARBA00022553"/>
    </source>
</evidence>
<dbReference type="InterPro" id="IPR006162">
    <property type="entry name" value="Ppantetheine_attach_site"/>
</dbReference>
<organism evidence="4 5">
    <name type="scientific">Dactylosporangium roseum</name>
    <dbReference type="NCBI Taxonomy" id="47989"/>
    <lineage>
        <taxon>Bacteria</taxon>
        <taxon>Bacillati</taxon>
        <taxon>Actinomycetota</taxon>
        <taxon>Actinomycetes</taxon>
        <taxon>Micromonosporales</taxon>
        <taxon>Micromonosporaceae</taxon>
        <taxon>Dactylosporangium</taxon>
    </lineage>
</organism>
<gene>
    <name evidence="4" type="ORF">Drose_14690</name>
</gene>
<evidence type="ECO:0000259" key="3">
    <source>
        <dbReference type="PROSITE" id="PS50075"/>
    </source>
</evidence>
<reference evidence="4" key="1">
    <citation type="submission" date="2021-04" db="EMBL/GenBank/DDBJ databases">
        <title>Biosynthetic gene clusters of Dactylosporangioum roseum.</title>
        <authorList>
            <person name="Hartkoorn R.C."/>
            <person name="Beaudoing E."/>
            <person name="Hot D."/>
            <person name="Moureu S."/>
        </authorList>
    </citation>
    <scope>NUCLEOTIDE SEQUENCE</scope>
    <source>
        <strain evidence="4">NRRL B-16295</strain>
    </source>
</reference>
<evidence type="ECO:0000256" key="1">
    <source>
        <dbReference type="ARBA" id="ARBA00022450"/>
    </source>
</evidence>
<evidence type="ECO:0000313" key="5">
    <source>
        <dbReference type="Proteomes" id="UP001058271"/>
    </source>
</evidence>
<keyword evidence="5" id="KW-1185">Reference proteome</keyword>
<dbReference type="Gene3D" id="1.10.1200.10">
    <property type="entry name" value="ACP-like"/>
    <property type="match status" value="1"/>
</dbReference>
<evidence type="ECO:0000313" key="4">
    <source>
        <dbReference type="EMBL" id="UWZ39368.1"/>
    </source>
</evidence>
<dbReference type="Proteomes" id="UP001058271">
    <property type="component" value="Chromosome"/>
</dbReference>
<name>A0ABY5ZB85_9ACTN</name>